<comment type="caution">
    <text evidence="5">The sequence shown here is derived from an EMBL/GenBank/DDBJ whole genome shotgun (WGS) entry which is preliminary data.</text>
</comment>
<dbReference type="GO" id="GO:1904680">
    <property type="term" value="F:peptide transmembrane transporter activity"/>
    <property type="evidence" value="ECO:0007669"/>
    <property type="project" value="TreeGrafter"/>
</dbReference>
<dbReference type="AlphaFoldDB" id="A0A7K3VX12"/>
<gene>
    <name evidence="5" type="ORF">GR257_38815</name>
</gene>
<evidence type="ECO:0000256" key="2">
    <source>
        <dbReference type="ARBA" id="ARBA00005695"/>
    </source>
</evidence>
<sequence length="494" mass="55318">MIMGDIQIFDPVFTTSQNTFNHAMAVYDSLFALDANLVPQPQMVGKWSASDDKRAYTFELRDGLRWHDGTPVTAADCVASIHRWGQVEPSGQLLLKHAENIAATNDRTFVITLNEAVGSLTDILAKPLFMMRERDAKLPATEQVTTNIGSGPYKFNAALTKPGSRVVYDRNEQYVPRDEPSSGFAGAKIAKAEQVIWENISDPQTALAALQAGEVDFWLEPVADLFPAIESSNNLVLDTLGGNGSDWVVRMNFLQPPFNNVKMRQALLHLIDQKAFLSLLAPDAKFGRTVTSTFGTGSPYSNDVNIDWFKEGGDLQKAKQLITESGYAGEKVVILDPTDWREGDVASQLFASVLQKAGINAELAPMTWSELAVRRSNKAPVENGGWNFFITTFSDYEMRDPMATSLFVMKSEEAWYGWPQNDEFEVLRSKWPRTETKTERQALTREMQRIWWDYVPIVFLCQTKAPAARNKNLVDMISAPAPERAIWNMRKVEG</sequence>
<evidence type="ECO:0000313" key="6">
    <source>
        <dbReference type="Proteomes" id="UP000471705"/>
    </source>
</evidence>
<dbReference type="Proteomes" id="UP000471705">
    <property type="component" value="Unassembled WGS sequence"/>
</dbReference>
<reference evidence="5 6" key="1">
    <citation type="submission" date="2019-12" db="EMBL/GenBank/DDBJ databases">
        <title>Rhizobium genotypes associated with high levels of biological nitrogen fixation by grain legumes in a temperate-maritime cropping system.</title>
        <authorList>
            <person name="Maluk M."/>
            <person name="Francesc Ferrando Molina F."/>
            <person name="Lopez Del Egido L."/>
            <person name="Lafos M."/>
            <person name="Langarica-Fuentes A."/>
            <person name="Gebre Yohannes G."/>
            <person name="Young M.W."/>
            <person name="Martin P."/>
            <person name="Gantlett R."/>
            <person name="Kenicer G."/>
            <person name="Hawes C."/>
            <person name="Begg G.S."/>
            <person name="Quilliam R.S."/>
            <person name="Squire G.R."/>
            <person name="Poole P.S."/>
            <person name="Young P.W."/>
            <person name="Iannetta P.M."/>
            <person name="James E.K."/>
        </authorList>
    </citation>
    <scope>NUCLEOTIDE SEQUENCE [LARGE SCALE GENOMIC DNA]</scope>
    <source>
        <strain evidence="5 6">JHI54</strain>
    </source>
</reference>
<keyword evidence="3" id="KW-0732">Signal</keyword>
<evidence type="ECO:0000313" key="5">
    <source>
        <dbReference type="EMBL" id="NEK20691.1"/>
    </source>
</evidence>
<dbReference type="GO" id="GO:0043190">
    <property type="term" value="C:ATP-binding cassette (ABC) transporter complex"/>
    <property type="evidence" value="ECO:0007669"/>
    <property type="project" value="InterPro"/>
</dbReference>
<dbReference type="SUPFAM" id="SSF53850">
    <property type="entry name" value="Periplasmic binding protein-like II"/>
    <property type="match status" value="1"/>
</dbReference>
<comment type="subcellular location">
    <subcellularLocation>
        <location evidence="1">Periplasm</location>
    </subcellularLocation>
</comment>
<dbReference type="PIRSF" id="PIRSF002741">
    <property type="entry name" value="MppA"/>
    <property type="match status" value="1"/>
</dbReference>
<dbReference type="Gene3D" id="3.90.76.10">
    <property type="entry name" value="Dipeptide-binding Protein, Domain 1"/>
    <property type="match status" value="1"/>
</dbReference>
<name>A0A7K3VX12_RHILE</name>
<dbReference type="EMBL" id="WUFV01000057">
    <property type="protein sequence ID" value="NEK20691.1"/>
    <property type="molecule type" value="Genomic_DNA"/>
</dbReference>
<evidence type="ECO:0000256" key="3">
    <source>
        <dbReference type="ARBA" id="ARBA00022729"/>
    </source>
</evidence>
<dbReference type="Gene3D" id="3.10.105.10">
    <property type="entry name" value="Dipeptide-binding Protein, Domain 3"/>
    <property type="match status" value="1"/>
</dbReference>
<organism evidence="5 6">
    <name type="scientific">Rhizobium leguminosarum</name>
    <dbReference type="NCBI Taxonomy" id="384"/>
    <lineage>
        <taxon>Bacteria</taxon>
        <taxon>Pseudomonadati</taxon>
        <taxon>Pseudomonadota</taxon>
        <taxon>Alphaproteobacteria</taxon>
        <taxon>Hyphomicrobiales</taxon>
        <taxon>Rhizobiaceae</taxon>
        <taxon>Rhizobium/Agrobacterium group</taxon>
        <taxon>Rhizobium</taxon>
    </lineage>
</organism>
<dbReference type="GO" id="GO:0030288">
    <property type="term" value="C:outer membrane-bounded periplasmic space"/>
    <property type="evidence" value="ECO:0007669"/>
    <property type="project" value="UniProtKB-ARBA"/>
</dbReference>
<dbReference type="PANTHER" id="PTHR30290:SF38">
    <property type="entry name" value="D,D-DIPEPTIDE-BINDING PERIPLASMIC PROTEIN DDPA-RELATED"/>
    <property type="match status" value="1"/>
</dbReference>
<dbReference type="PANTHER" id="PTHR30290">
    <property type="entry name" value="PERIPLASMIC BINDING COMPONENT OF ABC TRANSPORTER"/>
    <property type="match status" value="1"/>
</dbReference>
<comment type="similarity">
    <text evidence="2">Belongs to the bacterial solute-binding protein 5 family.</text>
</comment>
<evidence type="ECO:0000256" key="1">
    <source>
        <dbReference type="ARBA" id="ARBA00004418"/>
    </source>
</evidence>
<evidence type="ECO:0000259" key="4">
    <source>
        <dbReference type="Pfam" id="PF00496"/>
    </source>
</evidence>
<proteinExistence type="inferred from homology"/>
<dbReference type="Pfam" id="PF00496">
    <property type="entry name" value="SBP_bac_5"/>
    <property type="match status" value="1"/>
</dbReference>
<protein>
    <submittedName>
        <fullName evidence="5">ABC transporter substrate-binding protein</fullName>
    </submittedName>
</protein>
<feature type="domain" description="Solute-binding protein family 5" evidence="4">
    <location>
        <begin position="39"/>
        <end position="396"/>
    </location>
</feature>
<dbReference type="InterPro" id="IPR000914">
    <property type="entry name" value="SBP_5_dom"/>
</dbReference>
<dbReference type="RefSeq" id="WP_221972533.1">
    <property type="nucleotide sequence ID" value="NZ_WUFV01000057.1"/>
</dbReference>
<dbReference type="InterPro" id="IPR039424">
    <property type="entry name" value="SBP_5"/>
</dbReference>
<dbReference type="CDD" id="cd08502">
    <property type="entry name" value="PBP2_NikA_DppA_OppA_like_16"/>
    <property type="match status" value="1"/>
</dbReference>
<dbReference type="Gene3D" id="3.40.190.10">
    <property type="entry name" value="Periplasmic binding protein-like II"/>
    <property type="match status" value="1"/>
</dbReference>
<dbReference type="InterPro" id="IPR030678">
    <property type="entry name" value="Peptide/Ni-bd"/>
</dbReference>
<dbReference type="GO" id="GO:0015833">
    <property type="term" value="P:peptide transport"/>
    <property type="evidence" value="ECO:0007669"/>
    <property type="project" value="TreeGrafter"/>
</dbReference>
<accession>A0A7K3VX12</accession>